<gene>
    <name evidence="2" type="ORF">L195_g015683</name>
</gene>
<accession>A0A2K3MP99</accession>
<reference evidence="2 3" key="1">
    <citation type="journal article" date="2014" name="Am. J. Bot.">
        <title>Genome assembly and annotation for red clover (Trifolium pratense; Fabaceae).</title>
        <authorList>
            <person name="Istvanek J."/>
            <person name="Jaros M."/>
            <person name="Krenek A."/>
            <person name="Repkova J."/>
        </authorList>
    </citation>
    <scope>NUCLEOTIDE SEQUENCE [LARGE SCALE GENOMIC DNA]</scope>
    <source>
        <strain evidence="3">cv. Tatra</strain>
        <tissue evidence="2">Young leaves</tissue>
    </source>
</reference>
<feature type="compositionally biased region" description="Polar residues" evidence="1">
    <location>
        <begin position="313"/>
        <end position="327"/>
    </location>
</feature>
<name>A0A2K3MP99_TRIPR</name>
<dbReference type="EMBL" id="ASHM01010688">
    <property type="protein sequence ID" value="PNX92544.1"/>
    <property type="molecule type" value="Genomic_DNA"/>
</dbReference>
<protein>
    <submittedName>
        <fullName evidence="2">Uncharacterized protein</fullName>
    </submittedName>
</protein>
<comment type="caution">
    <text evidence="2">The sequence shown here is derived from an EMBL/GenBank/DDBJ whole genome shotgun (WGS) entry which is preliminary data.</text>
</comment>
<dbReference type="AlphaFoldDB" id="A0A2K3MP99"/>
<feature type="compositionally biased region" description="Polar residues" evidence="1">
    <location>
        <begin position="240"/>
        <end position="259"/>
    </location>
</feature>
<feature type="region of interest" description="Disordered" evidence="1">
    <location>
        <begin position="156"/>
        <end position="188"/>
    </location>
</feature>
<evidence type="ECO:0000313" key="2">
    <source>
        <dbReference type="EMBL" id="PNX92544.1"/>
    </source>
</evidence>
<evidence type="ECO:0000256" key="1">
    <source>
        <dbReference type="SAM" id="MobiDB-lite"/>
    </source>
</evidence>
<feature type="compositionally biased region" description="Basic and acidic residues" evidence="1">
    <location>
        <begin position="163"/>
        <end position="179"/>
    </location>
</feature>
<feature type="compositionally biased region" description="Basic residues" evidence="1">
    <location>
        <begin position="329"/>
        <end position="346"/>
    </location>
</feature>
<proteinExistence type="predicted"/>
<feature type="compositionally biased region" description="Low complexity" evidence="1">
    <location>
        <begin position="295"/>
        <end position="312"/>
    </location>
</feature>
<feature type="non-terminal residue" evidence="2">
    <location>
        <position position="1"/>
    </location>
</feature>
<sequence length="346" mass="37796">FKRDSSATGSWSIQDEIRRVRSRATEEMLRTVPSSKIDWSAFAVEHKNNVNSSAIENIGASSREKVHNFTNLVAPSVNLASGLGFEATPDLQSKLDRNQPESVLPDAANIISEQNQGFVAVQKTKGTQDDCREITTSVLRDGSSDNMHRNGDLVKVNGTDDINESKHQQDLVEETREDSPEGYSPAFRQNNLQMVSDIVSNSRLQDGNLSEFKEKVGTEDAPENGFPSSRPSVYAGKAAEQNSKTLNNESSTVNSSQERIAQGVLEQETRKMSHESTEVPDVSIDGTVASRDDGSQNSSSVQYEVQQVSSQQGPESGSVATPTSSIAKQKGKRLTRYNRRGSKGVK</sequence>
<reference evidence="2 3" key="2">
    <citation type="journal article" date="2017" name="Front. Plant Sci.">
        <title>Gene Classification and Mining of Molecular Markers Useful in Red Clover (Trifolium pratense) Breeding.</title>
        <authorList>
            <person name="Istvanek J."/>
            <person name="Dluhosova J."/>
            <person name="Dluhos P."/>
            <person name="Patkova L."/>
            <person name="Nedelnik J."/>
            <person name="Repkova J."/>
        </authorList>
    </citation>
    <scope>NUCLEOTIDE SEQUENCE [LARGE SCALE GENOMIC DNA]</scope>
    <source>
        <strain evidence="3">cv. Tatra</strain>
        <tissue evidence="2">Young leaves</tissue>
    </source>
</reference>
<feature type="compositionally biased region" description="Basic and acidic residues" evidence="1">
    <location>
        <begin position="267"/>
        <end position="277"/>
    </location>
</feature>
<organism evidence="2 3">
    <name type="scientific">Trifolium pratense</name>
    <name type="common">Red clover</name>
    <dbReference type="NCBI Taxonomy" id="57577"/>
    <lineage>
        <taxon>Eukaryota</taxon>
        <taxon>Viridiplantae</taxon>
        <taxon>Streptophyta</taxon>
        <taxon>Embryophyta</taxon>
        <taxon>Tracheophyta</taxon>
        <taxon>Spermatophyta</taxon>
        <taxon>Magnoliopsida</taxon>
        <taxon>eudicotyledons</taxon>
        <taxon>Gunneridae</taxon>
        <taxon>Pentapetalae</taxon>
        <taxon>rosids</taxon>
        <taxon>fabids</taxon>
        <taxon>Fabales</taxon>
        <taxon>Fabaceae</taxon>
        <taxon>Papilionoideae</taxon>
        <taxon>50 kb inversion clade</taxon>
        <taxon>NPAAA clade</taxon>
        <taxon>Hologalegina</taxon>
        <taxon>IRL clade</taxon>
        <taxon>Trifolieae</taxon>
        <taxon>Trifolium</taxon>
    </lineage>
</organism>
<feature type="region of interest" description="Disordered" evidence="1">
    <location>
        <begin position="215"/>
        <end position="346"/>
    </location>
</feature>
<evidence type="ECO:0000313" key="3">
    <source>
        <dbReference type="Proteomes" id="UP000236291"/>
    </source>
</evidence>
<dbReference type="Proteomes" id="UP000236291">
    <property type="component" value="Unassembled WGS sequence"/>
</dbReference>